<evidence type="ECO:0000313" key="1">
    <source>
        <dbReference type="EMBL" id="GME75226.1"/>
    </source>
</evidence>
<gene>
    <name evidence="1" type="ORF">Amon02_000207900</name>
</gene>
<evidence type="ECO:0000313" key="2">
    <source>
        <dbReference type="Proteomes" id="UP001165064"/>
    </source>
</evidence>
<comment type="caution">
    <text evidence="1">The sequence shown here is derived from an EMBL/GenBank/DDBJ whole genome shotgun (WGS) entry which is preliminary data.</text>
</comment>
<accession>A0ACB5SWT2</accession>
<dbReference type="Proteomes" id="UP001165064">
    <property type="component" value="Unassembled WGS sequence"/>
</dbReference>
<keyword evidence="2" id="KW-1185">Reference proteome</keyword>
<organism evidence="1 2">
    <name type="scientific">Ambrosiozyma monospora</name>
    <name type="common">Yeast</name>
    <name type="synonym">Endomycopsis monosporus</name>
    <dbReference type="NCBI Taxonomy" id="43982"/>
    <lineage>
        <taxon>Eukaryota</taxon>
        <taxon>Fungi</taxon>
        <taxon>Dikarya</taxon>
        <taxon>Ascomycota</taxon>
        <taxon>Saccharomycotina</taxon>
        <taxon>Pichiomycetes</taxon>
        <taxon>Pichiales</taxon>
        <taxon>Pichiaceae</taxon>
        <taxon>Ambrosiozyma</taxon>
    </lineage>
</organism>
<protein>
    <submittedName>
        <fullName evidence="1">Unnamed protein product</fullName>
    </submittedName>
</protein>
<sequence length="550" mass="61216">MGFIDCIYIVDDKDIPIFEHVLNTSTPTFNYLYTQLQAKRRHLAVQQSEDVFSSVDSVFDDSTAATLDSIVPIDSKWQVAWTKKNKLAYVLLSTSSPEYLEVYSDDEDEDDDDENEDGEGDSESNKKVEKSAVRMSNNVNPLQYFEFIDQFIEISNVFIGVDRLNAARVKANGHKLMLILQEMVDGTVPLINDLNQLQELLPDDSIIKRILNTTKHLQNTAQSSISNIAQSQSIMPNARRGGSFGSQSSGISGGMGNPSPTTGTLTTSILEKSGYPYPWRKINVKHTQNEMFIDVIETINLIIPSSSTNIQQHRQHGFSKYSSSYYNGNNALTRKQKPILATVDGVIDFKNSLSGTPTIELQFAGSLAGFGVPSFHRCVNIPRWISKPDTLLFTPPDDKFTLMQYQLNLLDDGGNIWNNLGLVDVELVSGLGVIGSGIDFIDNEFEIKINIKLVNSVKFIENLTIEIFLPEKSSNEEDDDGEGPYVIKTLRLTHGDLVFKNGKYIWEFDKQQVTGISCVLKGKIGTEAQLNETGVTGSSSADLVEIELYK</sequence>
<proteinExistence type="predicted"/>
<dbReference type="EMBL" id="BSXS01001144">
    <property type="protein sequence ID" value="GME75226.1"/>
    <property type="molecule type" value="Genomic_DNA"/>
</dbReference>
<name>A0ACB5SWT2_AMBMO</name>
<reference evidence="1" key="1">
    <citation type="submission" date="2023-04" db="EMBL/GenBank/DDBJ databases">
        <title>Ambrosiozyma monospora NBRC 10751.</title>
        <authorList>
            <person name="Ichikawa N."/>
            <person name="Sato H."/>
            <person name="Tonouchi N."/>
        </authorList>
    </citation>
    <scope>NUCLEOTIDE SEQUENCE</scope>
    <source>
        <strain evidence="1">NBRC 10751</strain>
    </source>
</reference>